<feature type="transmembrane region" description="Helical" evidence="7">
    <location>
        <begin position="339"/>
        <end position="357"/>
    </location>
</feature>
<dbReference type="Pfam" id="PF03601">
    <property type="entry name" value="Cons_hypoth698"/>
    <property type="match status" value="1"/>
</dbReference>
<feature type="transmembrane region" description="Helical" evidence="7">
    <location>
        <begin position="145"/>
        <end position="166"/>
    </location>
</feature>
<organism evidence="8 9">
    <name type="scientific">Peribacillus loiseleuriae</name>
    <dbReference type="NCBI Taxonomy" id="1679170"/>
    <lineage>
        <taxon>Bacteria</taxon>
        <taxon>Bacillati</taxon>
        <taxon>Bacillota</taxon>
        <taxon>Bacilli</taxon>
        <taxon>Bacillales</taxon>
        <taxon>Bacillaceae</taxon>
        <taxon>Peribacillus</taxon>
    </lineage>
</organism>
<evidence type="ECO:0000256" key="3">
    <source>
        <dbReference type="ARBA" id="ARBA00022475"/>
    </source>
</evidence>
<feature type="transmembrane region" description="Helical" evidence="7">
    <location>
        <begin position="234"/>
        <end position="260"/>
    </location>
</feature>
<name>A0A0K9GVQ7_9BACI</name>
<dbReference type="AlphaFoldDB" id="A0A0K9GVQ7"/>
<protein>
    <submittedName>
        <fullName evidence="8">Membrane protein</fullName>
    </submittedName>
</protein>
<evidence type="ECO:0000313" key="8">
    <source>
        <dbReference type="EMBL" id="KMY50725.1"/>
    </source>
</evidence>
<keyword evidence="6 7" id="KW-0472">Membrane</keyword>
<feature type="transmembrane region" description="Helical" evidence="7">
    <location>
        <begin position="119"/>
        <end position="138"/>
    </location>
</feature>
<dbReference type="PANTHER" id="PTHR30106:SF2">
    <property type="entry name" value="UPF0324 INNER MEMBRANE PROTEIN YEIH"/>
    <property type="match status" value="1"/>
</dbReference>
<dbReference type="InterPro" id="IPR018383">
    <property type="entry name" value="UPF0324_pro"/>
</dbReference>
<dbReference type="GO" id="GO:0005886">
    <property type="term" value="C:plasma membrane"/>
    <property type="evidence" value="ECO:0007669"/>
    <property type="project" value="UniProtKB-SubCell"/>
</dbReference>
<evidence type="ECO:0000256" key="7">
    <source>
        <dbReference type="SAM" id="Phobius"/>
    </source>
</evidence>
<sequence length="358" mass="38947">MELEKYKPLEETSEVSKVENSKLPVQEKKSRLLMWVSGIAFTFFIALLGFGLSKITGFDRIGPLACSIIIAVMYRQIAGYPEKFRPGIEFSAKKLLRFAIILYGLKLNIDVIFNQGLPLLIRDIGTVVFAIIVMVLIAKWLKADASISLLLAVGTGVCGAAAIAAISPIVKAKEEDTAIGVGIIALMGTLFSIIYTLLRPILPMTAVDYGIWSGVSLHEIAHVALAGAPAGEDALAIALLAKLGRVFLLIPLCFIFMYWMKRRSSEKTGLDAKIAFPWFLIGFIIMSLIGSYVLGKHIPVSQMVMAGVSNTTTFILTMAMIGLGLNVSFQALRTKAMRPLLAMTITSLLLSVITYLLI</sequence>
<keyword evidence="5 7" id="KW-1133">Transmembrane helix</keyword>
<dbReference type="EMBL" id="LFZW01000001">
    <property type="protein sequence ID" value="KMY50725.1"/>
    <property type="molecule type" value="Genomic_DNA"/>
</dbReference>
<evidence type="ECO:0000256" key="6">
    <source>
        <dbReference type="ARBA" id="ARBA00023136"/>
    </source>
</evidence>
<proteinExistence type="inferred from homology"/>
<dbReference type="OrthoDB" id="9811391at2"/>
<dbReference type="Proteomes" id="UP000037146">
    <property type="component" value="Unassembled WGS sequence"/>
</dbReference>
<comment type="similarity">
    <text evidence="2">Belongs to the UPF0324 family.</text>
</comment>
<keyword evidence="9" id="KW-1185">Reference proteome</keyword>
<feature type="transmembrane region" description="Helical" evidence="7">
    <location>
        <begin position="272"/>
        <end position="294"/>
    </location>
</feature>
<evidence type="ECO:0000256" key="4">
    <source>
        <dbReference type="ARBA" id="ARBA00022692"/>
    </source>
</evidence>
<comment type="caution">
    <text evidence="8">The sequence shown here is derived from an EMBL/GenBank/DDBJ whole genome shotgun (WGS) entry which is preliminary data.</text>
</comment>
<dbReference type="PATRIC" id="fig|1679170.3.peg.3502"/>
<keyword evidence="3" id="KW-1003">Cell membrane</keyword>
<accession>A0A0K9GVQ7</accession>
<feature type="transmembrane region" description="Helical" evidence="7">
    <location>
        <begin position="178"/>
        <end position="198"/>
    </location>
</feature>
<evidence type="ECO:0000256" key="2">
    <source>
        <dbReference type="ARBA" id="ARBA00007977"/>
    </source>
</evidence>
<gene>
    <name evidence="8" type="ORF">AC625_15380</name>
</gene>
<comment type="subcellular location">
    <subcellularLocation>
        <location evidence="1">Cell membrane</location>
        <topology evidence="1">Multi-pass membrane protein</topology>
    </subcellularLocation>
</comment>
<feature type="transmembrane region" description="Helical" evidence="7">
    <location>
        <begin position="32"/>
        <end position="51"/>
    </location>
</feature>
<dbReference type="PANTHER" id="PTHR30106">
    <property type="entry name" value="INNER MEMBRANE PROTEIN YEIH-RELATED"/>
    <property type="match status" value="1"/>
</dbReference>
<feature type="transmembrane region" description="Helical" evidence="7">
    <location>
        <begin position="314"/>
        <end position="332"/>
    </location>
</feature>
<evidence type="ECO:0000256" key="1">
    <source>
        <dbReference type="ARBA" id="ARBA00004651"/>
    </source>
</evidence>
<evidence type="ECO:0000256" key="5">
    <source>
        <dbReference type="ARBA" id="ARBA00022989"/>
    </source>
</evidence>
<evidence type="ECO:0000313" key="9">
    <source>
        <dbReference type="Proteomes" id="UP000037146"/>
    </source>
</evidence>
<dbReference type="STRING" id="1679170.AC625_15380"/>
<keyword evidence="4 7" id="KW-0812">Transmembrane</keyword>
<reference evidence="9" key="1">
    <citation type="submission" date="2015-07" db="EMBL/GenBank/DDBJ databases">
        <title>Genome sequencing project for genomic taxonomy and phylogenomics of Bacillus-like bacteria.</title>
        <authorList>
            <person name="Liu B."/>
            <person name="Wang J."/>
            <person name="Zhu Y."/>
            <person name="Liu G."/>
            <person name="Chen Q."/>
            <person name="Chen Z."/>
            <person name="Lan J."/>
            <person name="Che J."/>
            <person name="Ge C."/>
            <person name="Shi H."/>
            <person name="Pan Z."/>
            <person name="Liu X."/>
        </authorList>
    </citation>
    <scope>NUCLEOTIDE SEQUENCE [LARGE SCALE GENOMIC DNA]</scope>
    <source>
        <strain evidence="9">FJAT-27997</strain>
    </source>
</reference>